<accession>A0A6G1KZW5</accession>
<dbReference type="EMBL" id="ML995883">
    <property type="protein sequence ID" value="KAF2765829.1"/>
    <property type="molecule type" value="Genomic_DNA"/>
</dbReference>
<feature type="compositionally biased region" description="Basic and acidic residues" evidence="1">
    <location>
        <begin position="279"/>
        <end position="289"/>
    </location>
</feature>
<dbReference type="OrthoDB" id="3867271at2759"/>
<reference evidence="2" key="1">
    <citation type="journal article" date="2020" name="Stud. Mycol.">
        <title>101 Dothideomycetes genomes: a test case for predicting lifestyles and emergence of pathogens.</title>
        <authorList>
            <person name="Haridas S."/>
            <person name="Albert R."/>
            <person name="Binder M."/>
            <person name="Bloem J."/>
            <person name="Labutti K."/>
            <person name="Salamov A."/>
            <person name="Andreopoulos B."/>
            <person name="Baker S."/>
            <person name="Barry K."/>
            <person name="Bills G."/>
            <person name="Bluhm B."/>
            <person name="Cannon C."/>
            <person name="Castanera R."/>
            <person name="Culley D."/>
            <person name="Daum C."/>
            <person name="Ezra D."/>
            <person name="Gonzalez J."/>
            <person name="Henrissat B."/>
            <person name="Kuo A."/>
            <person name="Liang C."/>
            <person name="Lipzen A."/>
            <person name="Lutzoni F."/>
            <person name="Magnuson J."/>
            <person name="Mondo S."/>
            <person name="Nolan M."/>
            <person name="Ohm R."/>
            <person name="Pangilinan J."/>
            <person name="Park H.-J."/>
            <person name="Ramirez L."/>
            <person name="Alfaro M."/>
            <person name="Sun H."/>
            <person name="Tritt A."/>
            <person name="Yoshinaga Y."/>
            <person name="Zwiers L.-H."/>
            <person name="Turgeon B."/>
            <person name="Goodwin S."/>
            <person name="Spatafora J."/>
            <person name="Crous P."/>
            <person name="Grigoriev I."/>
        </authorList>
    </citation>
    <scope>NUCLEOTIDE SEQUENCE</scope>
    <source>
        <strain evidence="2">CBS 116005</strain>
    </source>
</reference>
<feature type="compositionally biased region" description="Basic and acidic residues" evidence="1">
    <location>
        <begin position="338"/>
        <end position="354"/>
    </location>
</feature>
<organism evidence="2 3">
    <name type="scientific">Teratosphaeria nubilosa</name>
    <dbReference type="NCBI Taxonomy" id="161662"/>
    <lineage>
        <taxon>Eukaryota</taxon>
        <taxon>Fungi</taxon>
        <taxon>Dikarya</taxon>
        <taxon>Ascomycota</taxon>
        <taxon>Pezizomycotina</taxon>
        <taxon>Dothideomycetes</taxon>
        <taxon>Dothideomycetidae</taxon>
        <taxon>Mycosphaerellales</taxon>
        <taxon>Teratosphaeriaceae</taxon>
        <taxon>Teratosphaeria</taxon>
    </lineage>
</organism>
<protein>
    <submittedName>
        <fullName evidence="2">Uncharacterized protein</fullName>
    </submittedName>
</protein>
<dbReference type="AlphaFoldDB" id="A0A6G1KZW5"/>
<proteinExistence type="predicted"/>
<feature type="region of interest" description="Disordered" evidence="1">
    <location>
        <begin position="138"/>
        <end position="195"/>
    </location>
</feature>
<sequence length="354" mass="38855">MACDVASPFPDHMLENPETTSLDAIAGFNATFGNGDGGIHPQMFSNSPTPHSDFCSPFNASGIDQTLSPDPSSYPPTTDFQAPYYQSIETAPAFDASNLRYQPRQRSISEPPDGFALHHRPPPFQPTQQAAVTFHRGGHFLGDPQAQHPKSLKSLPKPKQNSRSSPYKTKSPRQPEHPRYHLRRTQTQPVRPPMSVPNYMRAQHPMAHMMGPQQRVFEPMPVVQEHQQQYVSSRVCTPTPIDPALMGSPGSNAARGEAFMVTLTAEQLRGMIDDAVQKALRSDEQERQGARSRGSESGMGDEQVAPDQECIRVAGRSAESDGGDAGEGNVHAELFGEGPKDEKIDPFDFDAFKP</sequence>
<evidence type="ECO:0000313" key="2">
    <source>
        <dbReference type="EMBL" id="KAF2765829.1"/>
    </source>
</evidence>
<dbReference type="Proteomes" id="UP000799436">
    <property type="component" value="Unassembled WGS sequence"/>
</dbReference>
<keyword evidence="3" id="KW-1185">Reference proteome</keyword>
<feature type="region of interest" description="Disordered" evidence="1">
    <location>
        <begin position="279"/>
        <end position="354"/>
    </location>
</feature>
<name>A0A6G1KZW5_9PEZI</name>
<evidence type="ECO:0000313" key="3">
    <source>
        <dbReference type="Proteomes" id="UP000799436"/>
    </source>
</evidence>
<evidence type="ECO:0000256" key="1">
    <source>
        <dbReference type="SAM" id="MobiDB-lite"/>
    </source>
</evidence>
<gene>
    <name evidence="2" type="ORF">EJ03DRAFT_196740</name>
</gene>
<feature type="region of interest" description="Disordered" evidence="1">
    <location>
        <begin position="105"/>
        <end position="126"/>
    </location>
</feature>